<evidence type="ECO:0000256" key="3">
    <source>
        <dbReference type="ARBA" id="ARBA00022692"/>
    </source>
</evidence>
<dbReference type="EMBL" id="JAMWMK010000014">
    <property type="protein sequence ID" value="MDC4248279.1"/>
    <property type="molecule type" value="Genomic_DNA"/>
</dbReference>
<evidence type="ECO:0000256" key="2">
    <source>
        <dbReference type="ARBA" id="ARBA00022475"/>
    </source>
</evidence>
<evidence type="ECO:0000313" key="9">
    <source>
        <dbReference type="EMBL" id="MDC4248279.1"/>
    </source>
</evidence>
<dbReference type="OMA" id="IAYVIDW"/>
<feature type="transmembrane region" description="Helical" evidence="6">
    <location>
        <begin position="7"/>
        <end position="25"/>
    </location>
</feature>
<name>A0A133D096_ENTFC</name>
<dbReference type="EMBL" id="LRHK01000001">
    <property type="protein sequence ID" value="KWX17371.1"/>
    <property type="molecule type" value="Genomic_DNA"/>
</dbReference>
<reference evidence="11 18" key="4">
    <citation type="submission" date="2017-02" db="EMBL/GenBank/DDBJ databases">
        <title>Clonality and virulence of isolates of VRE in Hematopoietic Stem Cell Transplanted (HSCT) patients.</title>
        <authorList>
            <person name="Marchi A.P."/>
            <person name="Martins R.C."/>
            <person name="Marie S.K."/>
            <person name="Levin A.S."/>
            <person name="Costa S.F."/>
        </authorList>
    </citation>
    <scope>NUCLEOTIDE SEQUENCE [LARGE SCALE GENOMIC DNA]</scope>
    <source>
        <strain evidence="11 18">LIM1759</strain>
    </source>
</reference>
<evidence type="ECO:0000313" key="16">
    <source>
        <dbReference type="Proteomes" id="UP000070452"/>
    </source>
</evidence>
<evidence type="ECO:0000256" key="6">
    <source>
        <dbReference type="SAM" id="Phobius"/>
    </source>
</evidence>
<dbReference type="GeneID" id="66455430"/>
<dbReference type="EMBL" id="PJVH01000007">
    <property type="protein sequence ID" value="RXU90759.1"/>
    <property type="molecule type" value="Genomic_DNA"/>
</dbReference>
<reference evidence="13 20" key="1">
    <citation type="submission" date="2015-06" db="EMBL/GenBank/DDBJ databases">
        <title>The Genome Sequence of Enterococcus faecium 131EA1.</title>
        <authorList>
            <consortium name="The Broad Institute Genomics Platform"/>
            <consortium name="The Broad Institute Genome Sequencing Center for Infectious Disease"/>
            <person name="Earl A.M."/>
            <person name="Van Tyne D."/>
            <person name="Lebreton F."/>
            <person name="Saavedra J.T."/>
            <person name="Gilmore M.S."/>
            <person name="Manson Mcguire A."/>
            <person name="Clock S."/>
            <person name="Crupain M."/>
            <person name="Rangan U."/>
            <person name="Young S."/>
            <person name="Abouelleil A."/>
            <person name="Cao P."/>
            <person name="Chapman S.B."/>
            <person name="Griggs A."/>
            <person name="Priest M."/>
            <person name="Shea T."/>
            <person name="Wortman J."/>
            <person name="Nusbaum C."/>
            <person name="Birren B."/>
        </authorList>
    </citation>
    <scope>NUCLEOTIDE SEQUENCE [LARGE SCALE GENOMIC DNA]</scope>
    <source>
        <strain evidence="13 20">131EA1</strain>
    </source>
</reference>
<protein>
    <submittedName>
        <fullName evidence="11 15">Membrane protein</fullName>
    </submittedName>
    <submittedName>
        <fullName evidence="8">Transporter</fullName>
    </submittedName>
    <submittedName>
        <fullName evidence="7">YitT family protein</fullName>
    </submittedName>
</protein>
<evidence type="ECO:0000313" key="15">
    <source>
        <dbReference type="EMBL" id="SAY99313.1"/>
    </source>
</evidence>
<dbReference type="EMBL" id="MVGJ01000023">
    <property type="protein sequence ID" value="OOL83186.1"/>
    <property type="molecule type" value="Genomic_DNA"/>
</dbReference>
<accession>A0A133D096</accession>
<dbReference type="InterPro" id="IPR003740">
    <property type="entry name" value="YitT"/>
</dbReference>
<evidence type="ECO:0000313" key="18">
    <source>
        <dbReference type="Proteomes" id="UP000191171"/>
    </source>
</evidence>
<comment type="subcellular location">
    <subcellularLocation>
        <location evidence="1">Cell membrane</location>
        <topology evidence="1">Multi-pass membrane protein</topology>
    </subcellularLocation>
</comment>
<organism evidence="11 18">
    <name type="scientific">Enterococcus faecium</name>
    <name type="common">Streptococcus faecium</name>
    <dbReference type="NCBI Taxonomy" id="1352"/>
    <lineage>
        <taxon>Bacteria</taxon>
        <taxon>Bacillati</taxon>
        <taxon>Bacillota</taxon>
        <taxon>Bacilli</taxon>
        <taxon>Lactobacillales</taxon>
        <taxon>Enterococcaceae</taxon>
        <taxon>Enterococcus</taxon>
    </lineage>
</organism>
<reference evidence="8 16" key="2">
    <citation type="submission" date="2016-01" db="EMBL/GenBank/DDBJ databases">
        <title>Molecular Mechanisms for transfer of large genomic segments between Enterococcus faecium strains.</title>
        <authorList>
            <person name="Garcia-Solache M.A."/>
            <person name="Lebreton F."/>
            <person name="Mclaughlin R.E."/>
            <person name="Whiteaker J.D."/>
            <person name="Gilmore M.S."/>
            <person name="Rice L.B."/>
        </authorList>
    </citation>
    <scope>NUCLEOTIDE SEQUENCE [LARGE SCALE GENOMIC DNA]</scope>
    <source>
        <strain evidence="8 16">D344RRF x C68</strain>
    </source>
</reference>
<reference evidence="14 21" key="5">
    <citation type="submission" date="2017-12" db="EMBL/GenBank/DDBJ databases">
        <title>A pool of 800 enterococci isolated from chicken carcass rinse samples from New Zealand.</title>
        <authorList>
            <person name="Zhang J."/>
            <person name="Rogers L."/>
            <person name="Midwinter A."/>
            <person name="French N."/>
        </authorList>
    </citation>
    <scope>NUCLEOTIDE SEQUENCE [LARGE SCALE GENOMIC DNA]</scope>
    <source>
        <strain evidence="14 21">EN697</strain>
    </source>
</reference>
<reference evidence="9" key="8">
    <citation type="submission" date="2022-05" db="EMBL/GenBank/DDBJ databases">
        <title>Draft genome sequences of Clostridium perfringens strains isolated from Peru.</title>
        <authorList>
            <person name="Hurtado R."/>
            <person name="Lima L."/>
            <person name="Sousa T."/>
            <person name="Jaiswal A.K."/>
            <person name="Tiwari S."/>
            <person name="Maturrano L."/>
            <person name="Brenig B."/>
            <person name="Azevedo V."/>
        </authorList>
    </citation>
    <scope>NUCLEOTIDE SEQUENCE</scope>
    <source>
        <strain evidence="9">CP4</strain>
    </source>
</reference>
<keyword evidence="3 6" id="KW-0812">Transmembrane</keyword>
<evidence type="ECO:0000313" key="8">
    <source>
        <dbReference type="EMBL" id="KWX17371.1"/>
    </source>
</evidence>
<sequence>MTQEIKKLPVIFLGLFFITVGLNWFLLPHDIASAGVGAIGHLVETAFSIQRSVTVWSINLMMLLLAAVLLGKSVFFKTVAGSLLFPVVLEIVPKVEMISSHFFSLISGSLLFSLGVYTLYTVGASNGGITIPPIIFHKFFRLPMPQGLLLTNSLIVFLNYYVFGLLETLFVLLSITVSSLFMKILIRLSPVSRKFE</sequence>
<dbReference type="Proteomes" id="UP000183509">
    <property type="component" value="Unassembled WGS sequence"/>
</dbReference>
<keyword evidence="2" id="KW-1003">Cell membrane</keyword>
<evidence type="ECO:0000256" key="1">
    <source>
        <dbReference type="ARBA" id="ARBA00004651"/>
    </source>
</evidence>
<keyword evidence="5 6" id="KW-0472">Membrane</keyword>
<dbReference type="Proteomes" id="UP000253144">
    <property type="component" value="Unassembled WGS sequence"/>
</dbReference>
<dbReference type="EMBL" id="FKLM01000012">
    <property type="protein sequence ID" value="SAY99313.1"/>
    <property type="molecule type" value="Genomic_DNA"/>
</dbReference>
<dbReference type="InterPro" id="IPR051461">
    <property type="entry name" value="UPF0750_membrane"/>
</dbReference>
<dbReference type="PATRIC" id="fig|1352.1358.peg.2503"/>
<dbReference type="STRING" id="1352.AL014_13930"/>
<dbReference type="EMBL" id="WEFP01000001">
    <property type="protein sequence ID" value="KAB7577883.1"/>
    <property type="molecule type" value="Genomic_DNA"/>
</dbReference>
<dbReference type="Proteomes" id="UP001260956">
    <property type="component" value="Unassembled WGS sequence"/>
</dbReference>
<evidence type="ECO:0000313" key="17">
    <source>
        <dbReference type="Proteomes" id="UP000183509"/>
    </source>
</evidence>
<dbReference type="Proteomes" id="UP000070452">
    <property type="component" value="Unassembled WGS sequence"/>
</dbReference>
<dbReference type="EMBL" id="QHGU01000007">
    <property type="protein sequence ID" value="PZM56774.1"/>
    <property type="molecule type" value="Genomic_DNA"/>
</dbReference>
<reference evidence="12 19" key="6">
    <citation type="submission" date="2018-05" db="EMBL/GenBank/DDBJ databases">
        <title>Vancomycin-resistant Enterococcus faecium strain from Chelyabinsk, Russia.</title>
        <authorList>
            <person name="Gostev V."/>
            <person name="Goncharov A."/>
            <person name="Kolodzhieva V."/>
            <person name="Suvorov A."/>
            <person name="Sidorenko S."/>
            <person name="Zueva L."/>
        </authorList>
    </citation>
    <scope>NUCLEOTIDE SEQUENCE [LARGE SCALE GENOMIC DNA]</scope>
    <source>
        <strain evidence="12 19">20</strain>
    </source>
</reference>
<dbReference type="Pfam" id="PF02588">
    <property type="entry name" value="YitT_membrane"/>
    <property type="match status" value="1"/>
</dbReference>
<evidence type="ECO:0000313" key="13">
    <source>
        <dbReference type="EMBL" id="RBS26231.1"/>
    </source>
</evidence>
<evidence type="ECO:0000313" key="11">
    <source>
        <dbReference type="EMBL" id="OOL83186.1"/>
    </source>
</evidence>
<dbReference type="EMBL" id="JARPTX010000011">
    <property type="protein sequence ID" value="MDT2369480.1"/>
    <property type="molecule type" value="Genomic_DNA"/>
</dbReference>
<evidence type="ECO:0000313" key="10">
    <source>
        <dbReference type="EMBL" id="MDT2369480.1"/>
    </source>
</evidence>
<evidence type="ECO:0000313" key="7">
    <source>
        <dbReference type="EMBL" id="KAB7577883.1"/>
    </source>
</evidence>
<evidence type="ECO:0000256" key="5">
    <source>
        <dbReference type="ARBA" id="ARBA00023136"/>
    </source>
</evidence>
<reference evidence="10" key="9">
    <citation type="submission" date="2023-03" db="EMBL/GenBank/DDBJ databases">
        <authorList>
            <person name="Shen W."/>
            <person name="Cai J."/>
        </authorList>
    </citation>
    <scope>NUCLEOTIDE SEQUENCE</scope>
    <source>
        <strain evidence="10">B1010-2</strain>
    </source>
</reference>
<evidence type="ECO:0000313" key="21">
    <source>
        <dbReference type="Proteomes" id="UP000289562"/>
    </source>
</evidence>
<evidence type="ECO:0000313" key="22">
    <source>
        <dbReference type="Proteomes" id="UP000469871"/>
    </source>
</evidence>
<dbReference type="Proteomes" id="UP000249070">
    <property type="component" value="Unassembled WGS sequence"/>
</dbReference>
<dbReference type="Proteomes" id="UP001141166">
    <property type="component" value="Unassembled WGS sequence"/>
</dbReference>
<keyword evidence="4 6" id="KW-1133">Transmembrane helix</keyword>
<dbReference type="EMBL" id="LEQJ01000022">
    <property type="protein sequence ID" value="RBS26231.1"/>
    <property type="molecule type" value="Genomic_DNA"/>
</dbReference>
<reference evidence="7 22" key="7">
    <citation type="submission" date="2019-10" db="EMBL/GenBank/DDBJ databases">
        <title>Evolutionary dynamics of vancomycin-resistant Enterococcus faecium during gastrointestinal tract colonization and bloodstream infection in immunocompromised pediatric patients.</title>
        <authorList>
            <person name="Chilambi G.S."/>
            <person name="Nordstrom H.R."/>
            <person name="Evans D.R."/>
            <person name="Ferrolino J."/>
            <person name="Hayden R.T."/>
            <person name="Maron G.M."/>
            <person name="Vo A.N."/>
            <person name="Gilmore M.S."/>
            <person name="Wolf J."/>
            <person name="Rosch J.W."/>
            <person name="Van Tyne D."/>
        </authorList>
    </citation>
    <scope>NUCLEOTIDE SEQUENCE [LARGE SCALE GENOMIC DNA]</scope>
    <source>
        <strain evidence="7 22">VRECG27</strain>
    </source>
</reference>
<evidence type="ECO:0000313" key="20">
    <source>
        <dbReference type="Proteomes" id="UP000253144"/>
    </source>
</evidence>
<gene>
    <name evidence="8" type="ORF">AWT83_02175</name>
    <name evidence="11" type="ORF">B1P95_05425</name>
    <name evidence="14" type="ORF">CYQ77_03415</name>
    <name evidence="12" type="ORF">DKP91_02540</name>
    <name evidence="15" type="ORF">DTPHA_601091</name>
    <name evidence="13" type="ORF">EB12_02736</name>
    <name evidence="7" type="ORF">GBM73_11525</name>
    <name evidence="9" type="ORF">M3X98_09470</name>
    <name evidence="10" type="ORF">P6Z85_04670</name>
</gene>
<feature type="transmembrane region" description="Helical" evidence="6">
    <location>
        <begin position="101"/>
        <end position="123"/>
    </location>
</feature>
<dbReference type="PANTHER" id="PTHR33545:SF5">
    <property type="entry name" value="UPF0750 MEMBRANE PROTEIN YITT"/>
    <property type="match status" value="1"/>
</dbReference>
<dbReference type="Proteomes" id="UP000289562">
    <property type="component" value="Unassembled WGS sequence"/>
</dbReference>
<evidence type="ECO:0000313" key="19">
    <source>
        <dbReference type="Proteomes" id="UP000249070"/>
    </source>
</evidence>
<reference evidence="15 17" key="3">
    <citation type="submission" date="2016-04" db="EMBL/GenBank/DDBJ databases">
        <authorList>
            <person name="Millard A."/>
        </authorList>
    </citation>
    <scope>NUCLEOTIDE SEQUENCE [LARGE SCALE GENOMIC DNA]</scope>
    <source>
        <strain evidence="15">Isolate 22</strain>
    </source>
</reference>
<proteinExistence type="predicted"/>
<comment type="caution">
    <text evidence="11">The sequence shown here is derived from an EMBL/GenBank/DDBJ whole genome shotgun (WGS) entry which is preliminary data.</text>
</comment>
<dbReference type="AlphaFoldDB" id="A0A133D096"/>
<dbReference type="PANTHER" id="PTHR33545">
    <property type="entry name" value="UPF0750 MEMBRANE PROTEIN YITT-RELATED"/>
    <property type="match status" value="1"/>
</dbReference>
<evidence type="ECO:0000313" key="12">
    <source>
        <dbReference type="EMBL" id="PZM56774.1"/>
    </source>
</evidence>
<dbReference type="GO" id="GO:0005886">
    <property type="term" value="C:plasma membrane"/>
    <property type="evidence" value="ECO:0007669"/>
    <property type="project" value="UniProtKB-SubCell"/>
</dbReference>
<dbReference type="Proteomes" id="UP000191171">
    <property type="component" value="Unassembled WGS sequence"/>
</dbReference>
<evidence type="ECO:0000256" key="4">
    <source>
        <dbReference type="ARBA" id="ARBA00022989"/>
    </source>
</evidence>
<evidence type="ECO:0000313" key="14">
    <source>
        <dbReference type="EMBL" id="RXU90759.1"/>
    </source>
</evidence>
<dbReference type="RefSeq" id="WP_002285964.1">
    <property type="nucleotide sequence ID" value="NZ_AP019394.1"/>
</dbReference>
<dbReference type="Proteomes" id="UP000469871">
    <property type="component" value="Unassembled WGS sequence"/>
</dbReference>